<reference evidence="2" key="1">
    <citation type="submission" date="2025-08" db="UniProtKB">
        <authorList>
            <consortium name="Ensembl"/>
        </authorList>
    </citation>
    <scope>IDENTIFICATION</scope>
</reference>
<evidence type="ECO:0000313" key="2">
    <source>
        <dbReference type="Ensembl" id="ENSOSUP00000019956.1"/>
    </source>
</evidence>
<feature type="transmembrane region" description="Helical" evidence="1">
    <location>
        <begin position="45"/>
        <end position="65"/>
    </location>
</feature>
<dbReference type="Ensembl" id="ENSOSUT00000020591.1">
    <property type="protein sequence ID" value="ENSOSUP00000019956.1"/>
    <property type="gene ID" value="ENSOSUG00000013985.1"/>
</dbReference>
<accession>A0A8C8BEK7</accession>
<keyword evidence="3" id="KW-1185">Reference proteome</keyword>
<proteinExistence type="predicted"/>
<protein>
    <submittedName>
        <fullName evidence="2">Uncharacterized protein</fullName>
    </submittedName>
</protein>
<dbReference type="Proteomes" id="UP000694552">
    <property type="component" value="Unplaced"/>
</dbReference>
<sequence>ISSVRQAHQIYIARITEWKKVTVLFCLDWKGCVVRRFWKIFSRGISQATPPILIFLSSISLYLVLMEEQSQCRKQMGCLLQPALRPESIMMSRCHSCDGVVSSVSLTVICGGVFWVCLCCFFFK</sequence>
<dbReference type="AlphaFoldDB" id="A0A8C8BEK7"/>
<evidence type="ECO:0000313" key="3">
    <source>
        <dbReference type="Proteomes" id="UP000694552"/>
    </source>
</evidence>
<name>A0A8C8BEK7_9STRI</name>
<organism evidence="2 3">
    <name type="scientific">Otus sunia</name>
    <name type="common">Oriental scops-owl</name>
    <dbReference type="NCBI Taxonomy" id="257818"/>
    <lineage>
        <taxon>Eukaryota</taxon>
        <taxon>Metazoa</taxon>
        <taxon>Chordata</taxon>
        <taxon>Craniata</taxon>
        <taxon>Vertebrata</taxon>
        <taxon>Euteleostomi</taxon>
        <taxon>Archelosauria</taxon>
        <taxon>Archosauria</taxon>
        <taxon>Dinosauria</taxon>
        <taxon>Saurischia</taxon>
        <taxon>Theropoda</taxon>
        <taxon>Coelurosauria</taxon>
        <taxon>Aves</taxon>
        <taxon>Neognathae</taxon>
        <taxon>Neoaves</taxon>
        <taxon>Telluraves</taxon>
        <taxon>Strigiformes</taxon>
        <taxon>Strigidae</taxon>
        <taxon>Otus</taxon>
    </lineage>
</organism>
<keyword evidence="1" id="KW-0472">Membrane</keyword>
<keyword evidence="1" id="KW-0812">Transmembrane</keyword>
<keyword evidence="1" id="KW-1133">Transmembrane helix</keyword>
<reference evidence="2" key="2">
    <citation type="submission" date="2025-09" db="UniProtKB">
        <authorList>
            <consortium name="Ensembl"/>
        </authorList>
    </citation>
    <scope>IDENTIFICATION</scope>
</reference>
<feature type="transmembrane region" description="Helical" evidence="1">
    <location>
        <begin position="100"/>
        <end position="123"/>
    </location>
</feature>
<evidence type="ECO:0000256" key="1">
    <source>
        <dbReference type="SAM" id="Phobius"/>
    </source>
</evidence>